<reference evidence="3" key="1">
    <citation type="submission" date="2016-03" db="EMBL/GenBank/DDBJ databases">
        <authorList>
            <person name="Devillers H."/>
        </authorList>
    </citation>
    <scope>NUCLEOTIDE SEQUENCE [LARGE SCALE GENOMIC DNA]</scope>
</reference>
<dbReference type="AlphaFoldDB" id="A0A1G4JC98"/>
<feature type="compositionally biased region" description="Basic and acidic residues" evidence="1">
    <location>
        <begin position="38"/>
        <end position="60"/>
    </location>
</feature>
<proteinExistence type="predicted"/>
<dbReference type="EMBL" id="LT598455">
    <property type="protein sequence ID" value="SCU87756.1"/>
    <property type="molecule type" value="Genomic_DNA"/>
</dbReference>
<protein>
    <submittedName>
        <fullName evidence="2">LADA_0E05974g1_1</fullName>
    </submittedName>
</protein>
<evidence type="ECO:0000313" key="2">
    <source>
        <dbReference type="EMBL" id="SCU87756.1"/>
    </source>
</evidence>
<accession>A0A1G4JC98</accession>
<feature type="region of interest" description="Disordered" evidence="1">
    <location>
        <begin position="32"/>
        <end position="69"/>
    </location>
</feature>
<evidence type="ECO:0000313" key="3">
    <source>
        <dbReference type="Proteomes" id="UP000190274"/>
    </source>
</evidence>
<keyword evidence="3" id="KW-1185">Reference proteome</keyword>
<dbReference type="OrthoDB" id="412109at2759"/>
<gene>
    <name evidence="2" type="ORF">LADA_0E05974G</name>
</gene>
<name>A0A1G4JC98_9SACH</name>
<evidence type="ECO:0000256" key="1">
    <source>
        <dbReference type="SAM" id="MobiDB-lite"/>
    </source>
</evidence>
<dbReference type="Proteomes" id="UP000190274">
    <property type="component" value="Chromosome E"/>
</dbReference>
<organism evidence="2 3">
    <name type="scientific">Lachancea dasiensis</name>
    <dbReference type="NCBI Taxonomy" id="1072105"/>
    <lineage>
        <taxon>Eukaryota</taxon>
        <taxon>Fungi</taxon>
        <taxon>Dikarya</taxon>
        <taxon>Ascomycota</taxon>
        <taxon>Saccharomycotina</taxon>
        <taxon>Saccharomycetes</taxon>
        <taxon>Saccharomycetales</taxon>
        <taxon>Saccharomycetaceae</taxon>
        <taxon>Lachancea</taxon>
    </lineage>
</organism>
<sequence length="299" mass="33498">MSDYNDFLTASDSESDSDVKYIRPVYLRKVPAIRTKRKPDDGHESSVAEKTEISSSKMKEGTQGPSDYGSICDTQSHYLLSAIMNDTDYGGASLLTEKPSLKSEDTHNGEQLMVPTVPHFDNQNIKNAGHHVFGHKREATYEYGASIEGYRFVGSREEADNFQEARRRTSHEAQAPVGDAVVNPLIFEGDGRRHQQRQGYLMRYLSSGADDMRVPMANAPLIDEVSADSLCSGDIESFLDKCASLLQISMREFLKQQRVAWHPDKVFRRNVTSNAGNLAVVTKVFQIVNSLWEAKQHCD</sequence>
<dbReference type="STRING" id="1266660.A0A1G4JC98"/>